<evidence type="ECO:0008006" key="2">
    <source>
        <dbReference type="Google" id="ProtNLM"/>
    </source>
</evidence>
<proteinExistence type="predicted"/>
<organism evidence="1">
    <name type="scientific">marine metagenome</name>
    <dbReference type="NCBI Taxonomy" id="408172"/>
    <lineage>
        <taxon>unclassified sequences</taxon>
        <taxon>metagenomes</taxon>
        <taxon>ecological metagenomes</taxon>
    </lineage>
</organism>
<dbReference type="EMBL" id="UINC01105657">
    <property type="protein sequence ID" value="SVC69758.1"/>
    <property type="molecule type" value="Genomic_DNA"/>
</dbReference>
<protein>
    <recommendedName>
        <fullName evidence="2">Pyruvate carboxyltransferase domain-containing protein</fullName>
    </recommendedName>
</protein>
<dbReference type="SUPFAM" id="SSF51569">
    <property type="entry name" value="Aldolase"/>
    <property type="match status" value="1"/>
</dbReference>
<sequence length="163" mass="18793">MATEVKPLVEVDEPNTLDDMFEYSRPPKVVYDATIYEEINGEVVKFDPQEALKRDLVVTDTTFRDGQQARPPYTVEQQVKLFDMMAKLGGPNGVIRQTEFFLYTANDRRALDDCRALGHKFPEVTSWIRADKGDFRLVKEAEVHETGLLTPSSDYHIFYKLKK</sequence>
<reference evidence="1" key="1">
    <citation type="submission" date="2018-05" db="EMBL/GenBank/DDBJ databases">
        <authorList>
            <person name="Lanie J.A."/>
            <person name="Ng W.-L."/>
            <person name="Kazmierczak K.M."/>
            <person name="Andrzejewski T.M."/>
            <person name="Davidsen T.M."/>
            <person name="Wayne K.J."/>
            <person name="Tettelin H."/>
            <person name="Glass J.I."/>
            <person name="Rusch D."/>
            <person name="Podicherti R."/>
            <person name="Tsui H.-C.T."/>
            <person name="Winkler M.E."/>
        </authorList>
    </citation>
    <scope>NUCLEOTIDE SEQUENCE</scope>
</reference>
<dbReference type="Gene3D" id="3.20.20.70">
    <property type="entry name" value="Aldolase class I"/>
    <property type="match status" value="1"/>
</dbReference>
<gene>
    <name evidence="1" type="ORF">METZ01_LOCUS322612</name>
</gene>
<evidence type="ECO:0000313" key="1">
    <source>
        <dbReference type="EMBL" id="SVC69758.1"/>
    </source>
</evidence>
<feature type="non-terminal residue" evidence="1">
    <location>
        <position position="163"/>
    </location>
</feature>
<accession>A0A382PAK3</accession>
<name>A0A382PAK3_9ZZZZ</name>
<dbReference type="InterPro" id="IPR013785">
    <property type="entry name" value="Aldolase_TIM"/>
</dbReference>
<dbReference type="AlphaFoldDB" id="A0A382PAK3"/>